<accession>A0A6J7GQP8</accession>
<keyword evidence="1" id="KW-0560">Oxidoreductase</keyword>
<evidence type="ECO:0000313" key="4">
    <source>
        <dbReference type="EMBL" id="CAB4812495.1"/>
    </source>
</evidence>
<gene>
    <name evidence="3" type="ORF">UFOPK2754_01197</name>
    <name evidence="4" type="ORF">UFOPK3139_00084</name>
    <name evidence="5" type="ORF">UFOPK3543_01377</name>
    <name evidence="6" type="ORF">UFOPK3967_00029</name>
</gene>
<dbReference type="InterPro" id="IPR011251">
    <property type="entry name" value="Luciferase-like_dom"/>
</dbReference>
<organism evidence="5">
    <name type="scientific">freshwater metagenome</name>
    <dbReference type="NCBI Taxonomy" id="449393"/>
    <lineage>
        <taxon>unclassified sequences</taxon>
        <taxon>metagenomes</taxon>
        <taxon>ecological metagenomes</taxon>
    </lineage>
</organism>
<dbReference type="Gene3D" id="3.20.20.30">
    <property type="entry name" value="Luciferase-like domain"/>
    <property type="match status" value="1"/>
</dbReference>
<reference evidence="5" key="1">
    <citation type="submission" date="2020-05" db="EMBL/GenBank/DDBJ databases">
        <authorList>
            <person name="Chiriac C."/>
            <person name="Salcher M."/>
            <person name="Ghai R."/>
            <person name="Kavagutti S V."/>
        </authorList>
    </citation>
    <scope>NUCLEOTIDE SEQUENCE</scope>
</reference>
<dbReference type="GO" id="GO:0016705">
    <property type="term" value="F:oxidoreductase activity, acting on paired donors, with incorporation or reduction of molecular oxygen"/>
    <property type="evidence" value="ECO:0007669"/>
    <property type="project" value="InterPro"/>
</dbReference>
<dbReference type="InterPro" id="IPR050564">
    <property type="entry name" value="F420-G6PD/mer"/>
</dbReference>
<dbReference type="InterPro" id="IPR036661">
    <property type="entry name" value="Luciferase-like_sf"/>
</dbReference>
<proteinExistence type="predicted"/>
<name>A0A6J7GQP8_9ZZZZ</name>
<evidence type="ECO:0000313" key="6">
    <source>
        <dbReference type="EMBL" id="CAB4975519.1"/>
    </source>
</evidence>
<evidence type="ECO:0000256" key="1">
    <source>
        <dbReference type="ARBA" id="ARBA00023002"/>
    </source>
</evidence>
<dbReference type="EMBL" id="CAFABA010000002">
    <property type="protein sequence ID" value="CAB4812495.1"/>
    <property type="molecule type" value="Genomic_DNA"/>
</dbReference>
<dbReference type="NCBIfam" id="TIGR03619">
    <property type="entry name" value="F420_Rv2161c"/>
    <property type="match status" value="1"/>
</dbReference>
<dbReference type="PANTHER" id="PTHR43244:SF1">
    <property type="entry name" value="5,10-METHYLENETETRAHYDROMETHANOPTERIN REDUCTASE"/>
    <property type="match status" value="1"/>
</dbReference>
<protein>
    <submittedName>
        <fullName evidence="5">Unannotated protein</fullName>
    </submittedName>
</protein>
<dbReference type="PANTHER" id="PTHR43244">
    <property type="match status" value="1"/>
</dbReference>
<dbReference type="SUPFAM" id="SSF51679">
    <property type="entry name" value="Bacterial luciferase-like"/>
    <property type="match status" value="1"/>
</dbReference>
<dbReference type="EMBL" id="CAFBOS010000001">
    <property type="protein sequence ID" value="CAB4975519.1"/>
    <property type="molecule type" value="Genomic_DNA"/>
</dbReference>
<evidence type="ECO:0000313" key="5">
    <source>
        <dbReference type="EMBL" id="CAB4909286.1"/>
    </source>
</evidence>
<evidence type="ECO:0000259" key="2">
    <source>
        <dbReference type="Pfam" id="PF00296"/>
    </source>
</evidence>
<dbReference type="EMBL" id="CAFBMH010000044">
    <property type="protein sequence ID" value="CAB4909286.1"/>
    <property type="molecule type" value="Genomic_DNA"/>
</dbReference>
<dbReference type="EMBL" id="CAEZYR010000037">
    <property type="protein sequence ID" value="CAB4741376.1"/>
    <property type="molecule type" value="Genomic_DNA"/>
</dbReference>
<dbReference type="InterPro" id="IPR019921">
    <property type="entry name" value="Lucif-like_OxRdtase_Rv2161c"/>
</dbReference>
<dbReference type="Pfam" id="PF00296">
    <property type="entry name" value="Bac_luciferase"/>
    <property type="match status" value="1"/>
</dbReference>
<feature type="domain" description="Luciferase-like" evidence="2">
    <location>
        <begin position="12"/>
        <end position="240"/>
    </location>
</feature>
<sequence>METWQNLGFTPPGMLVELAVAAEEVGFDGVSLPEHLVTPTTIMTPNPYVPAGGAGYPPETPFIDPFVAFGAIGACTTTLRMLANVYVLPLRHLFVAAKSVSSAAVMTRDRIVLGVGIGWLREEFAAAGASFDDRGARTDEMLELLERLLRGELVQSTSPHHRFAELRITPVPNMRVPVLVGGASGPALRRAVRADGWIGVNYVEDALLPILARLGRAREAAGDAHRPFQVIVSRPPDFDRAMAQRYAASGVTGMVNRPTIFAVGEDATIDDHKDAMREFVELVRG</sequence>
<dbReference type="AlphaFoldDB" id="A0A6J7GQP8"/>
<dbReference type="CDD" id="cd01097">
    <property type="entry name" value="Tetrahydromethanopterin_reductase"/>
    <property type="match status" value="1"/>
</dbReference>
<evidence type="ECO:0000313" key="3">
    <source>
        <dbReference type="EMBL" id="CAB4741376.1"/>
    </source>
</evidence>